<dbReference type="Proteomes" id="UP000655410">
    <property type="component" value="Unassembled WGS sequence"/>
</dbReference>
<reference evidence="2" key="1">
    <citation type="journal article" date="2019" name="Int. J. Syst. Evol. Microbiol.">
        <title>The Global Catalogue of Microorganisms (GCM) 10K type strain sequencing project: providing services to taxonomists for standard genome sequencing and annotation.</title>
        <authorList>
            <consortium name="The Broad Institute Genomics Platform"/>
            <consortium name="The Broad Institute Genome Sequencing Center for Infectious Disease"/>
            <person name="Wu L."/>
            <person name="Ma J."/>
        </authorList>
    </citation>
    <scope>NUCLEOTIDE SEQUENCE [LARGE SCALE GENOMIC DNA]</scope>
    <source>
        <strain evidence="2">CGMCC 4.7371</strain>
    </source>
</reference>
<comment type="caution">
    <text evidence="1">The sequence shown here is derived from an EMBL/GenBank/DDBJ whole genome shotgun (WGS) entry which is preliminary data.</text>
</comment>
<evidence type="ECO:0008006" key="3">
    <source>
        <dbReference type="Google" id="ProtNLM"/>
    </source>
</evidence>
<accession>A0ABQ2NGG2</accession>
<dbReference type="SUPFAM" id="SSF159888">
    <property type="entry name" value="YdhG-like"/>
    <property type="match status" value="1"/>
</dbReference>
<name>A0ABQ2NGG2_9ACTN</name>
<proteinExistence type="predicted"/>
<keyword evidence="2" id="KW-1185">Reference proteome</keyword>
<protein>
    <recommendedName>
        <fullName evidence="3">DUF1801 domain-containing protein</fullName>
    </recommendedName>
</protein>
<dbReference type="EMBL" id="BMNI01000014">
    <property type="protein sequence ID" value="GGO93786.1"/>
    <property type="molecule type" value="Genomic_DNA"/>
</dbReference>
<evidence type="ECO:0000313" key="1">
    <source>
        <dbReference type="EMBL" id="GGO93786.1"/>
    </source>
</evidence>
<dbReference type="Gene3D" id="3.90.1150.200">
    <property type="match status" value="1"/>
</dbReference>
<gene>
    <name evidence="1" type="ORF">GCM10011584_33290</name>
</gene>
<dbReference type="RefSeq" id="WP_188785163.1">
    <property type="nucleotide sequence ID" value="NZ_BMNI01000014.1"/>
</dbReference>
<evidence type="ECO:0000313" key="2">
    <source>
        <dbReference type="Proteomes" id="UP000655410"/>
    </source>
</evidence>
<sequence length="120" mass="13161">MTEVDAYLDELSPAEAEVIRGYYARALTLVPEAVPGRKYGMACLTYRDRGLVAIIRTEAGFSLFPFGSEPVALARPLLDGLPTTRGGVQFTADRGVPDAAYDGMVRWTRDHIDRTLGPTR</sequence>
<organism evidence="1 2">
    <name type="scientific">Nocardioides phosphati</name>
    <dbReference type="NCBI Taxonomy" id="1867775"/>
    <lineage>
        <taxon>Bacteria</taxon>
        <taxon>Bacillati</taxon>
        <taxon>Actinomycetota</taxon>
        <taxon>Actinomycetes</taxon>
        <taxon>Propionibacteriales</taxon>
        <taxon>Nocardioidaceae</taxon>
        <taxon>Nocardioides</taxon>
    </lineage>
</organism>